<evidence type="ECO:0000313" key="2">
    <source>
        <dbReference type="Proteomes" id="UP001160148"/>
    </source>
</evidence>
<gene>
    <name evidence="1" type="ORF">MEUPH1_LOCUS26141</name>
</gene>
<proteinExistence type="predicted"/>
<dbReference type="EMBL" id="CARXXK010001029">
    <property type="protein sequence ID" value="CAI6372241.1"/>
    <property type="molecule type" value="Genomic_DNA"/>
</dbReference>
<evidence type="ECO:0000313" key="1">
    <source>
        <dbReference type="EMBL" id="CAI6372241.1"/>
    </source>
</evidence>
<protein>
    <submittedName>
        <fullName evidence="1">Uncharacterized protein</fullName>
    </submittedName>
</protein>
<keyword evidence="2" id="KW-1185">Reference proteome</keyword>
<dbReference type="AlphaFoldDB" id="A0AAV0XVM6"/>
<reference evidence="1 2" key="1">
    <citation type="submission" date="2023-01" db="EMBL/GenBank/DDBJ databases">
        <authorList>
            <person name="Whitehead M."/>
        </authorList>
    </citation>
    <scope>NUCLEOTIDE SEQUENCE [LARGE SCALE GENOMIC DNA]</scope>
</reference>
<sequence>MESWVNDVKVLNCTELQQGSIQGMDYNGTRHGSQRSITNQISSSIPSIPNMPNDECVKVWNILQSWNMEYVYETCRVGELEVLT</sequence>
<accession>A0AAV0XVM6</accession>
<comment type="caution">
    <text evidence="1">The sequence shown here is derived from an EMBL/GenBank/DDBJ whole genome shotgun (WGS) entry which is preliminary data.</text>
</comment>
<organism evidence="1 2">
    <name type="scientific">Macrosiphum euphorbiae</name>
    <name type="common">potato aphid</name>
    <dbReference type="NCBI Taxonomy" id="13131"/>
    <lineage>
        <taxon>Eukaryota</taxon>
        <taxon>Metazoa</taxon>
        <taxon>Ecdysozoa</taxon>
        <taxon>Arthropoda</taxon>
        <taxon>Hexapoda</taxon>
        <taxon>Insecta</taxon>
        <taxon>Pterygota</taxon>
        <taxon>Neoptera</taxon>
        <taxon>Paraneoptera</taxon>
        <taxon>Hemiptera</taxon>
        <taxon>Sternorrhyncha</taxon>
        <taxon>Aphidomorpha</taxon>
        <taxon>Aphidoidea</taxon>
        <taxon>Aphididae</taxon>
        <taxon>Macrosiphini</taxon>
        <taxon>Macrosiphum</taxon>
    </lineage>
</organism>
<dbReference type="Proteomes" id="UP001160148">
    <property type="component" value="Unassembled WGS sequence"/>
</dbReference>
<name>A0AAV0XVM6_9HEMI</name>